<dbReference type="AlphaFoldDB" id="A0A9Q0LDR5"/>
<dbReference type="EMBL" id="JAPDFW010000103">
    <property type="protein sequence ID" value="KAJ5069653.1"/>
    <property type="molecule type" value="Genomic_DNA"/>
</dbReference>
<evidence type="ECO:0000259" key="3">
    <source>
        <dbReference type="PROSITE" id="PS50003"/>
    </source>
</evidence>
<dbReference type="InterPro" id="IPR039360">
    <property type="entry name" value="Ras_GTPase"/>
</dbReference>
<sequence>MEQKKAIQNNVFFKSQLHRVGSWNLGSSPQGFSFETGFRKQREELDNLRQMLQNKIKSKLSKTNSNSNLELNPELNSEIPIEKQILWSHLDGVGDDFLLKNSTLAIRDKKSIVREILFEREERTVLFRSFFLEHRSMIVHQLCHQLSKKRTYYLTADLISSHKGNTKITELIKLSLQGKSLKEFDLLFCESILIEILQTIPNDDLLPCSFLIKYLSKGEKPSFNEFLKFIPDPNVVSIWRSLIGYWKHNYKFKNDALVQLSALYSPIFITPAIREISQQNEFIDQEKEKENQEIEKINEYEKAIKVLNKQKEGSVQITTRRRYIQSQQFQQEKLSANLKKSRLKIPTNLDEKNQSLQIWENFYLVLTLDEIEFYKSSEKIEKIGSLKLKDISVFQKNVLESKLITNTNFNARFKLTQEKRAQSLPSTPLKSKKIVSNEKSIQDEQLDFNKIFLIRDSYTGKTIQIKVSFETEKDIWVSEILKRKRALNNNYISIIKQLCYKDPDNIILHNLLVDNRMILASAIIENDSTRIYEKGFETGTSLAQALVYSFYSKNKAHQLIRALIHQEITVEKTTDISLFRSSTFPSKALGVYSHMVGEAYLKETISSLIASVRQIKTYLEVDSDRVGKEAAERNKNAIITISSEFISKIIGSLNQIPVPFFEIASWIDKTIKRIYPLATFRAINSFIFLRFFVPAIATPEAFGIIEKEKVDITTRKNLVLISKIIQNIANQTEITVGNLVCLNSFIAQTSVYVTRLYHELIQIPNRKNIWIQEFKPLSNSQIQESLAYIRSYISRNFEDIRDVLLHYDTTKTLTPFVFDFIENLIEK</sequence>
<dbReference type="Gene3D" id="1.10.506.10">
    <property type="entry name" value="GTPase Activation - p120gap, domain 1"/>
    <property type="match status" value="2"/>
</dbReference>
<comment type="caution">
    <text evidence="5">The sequence shown here is derived from an EMBL/GenBank/DDBJ whole genome shotgun (WGS) entry which is preliminary data.</text>
</comment>
<evidence type="ECO:0000256" key="2">
    <source>
        <dbReference type="SAM" id="Coils"/>
    </source>
</evidence>
<dbReference type="PROSITE" id="PS50018">
    <property type="entry name" value="RAS_GTPASE_ACTIV_2"/>
    <property type="match status" value="1"/>
</dbReference>
<keyword evidence="1" id="KW-0343">GTPase activation</keyword>
<evidence type="ECO:0000313" key="6">
    <source>
        <dbReference type="Proteomes" id="UP001149090"/>
    </source>
</evidence>
<dbReference type="PANTHER" id="PTHR10194">
    <property type="entry name" value="RAS GTPASE-ACTIVATING PROTEINS"/>
    <property type="match status" value="1"/>
</dbReference>
<proteinExistence type="predicted"/>
<keyword evidence="2" id="KW-0175">Coiled coil</keyword>
<organism evidence="5 6">
    <name type="scientific">Anaeramoeba ignava</name>
    <name type="common">Anaerobic marine amoeba</name>
    <dbReference type="NCBI Taxonomy" id="1746090"/>
    <lineage>
        <taxon>Eukaryota</taxon>
        <taxon>Metamonada</taxon>
        <taxon>Anaeramoebidae</taxon>
        <taxon>Anaeramoeba</taxon>
    </lineage>
</organism>
<dbReference type="InterPro" id="IPR001936">
    <property type="entry name" value="RasGAP_dom"/>
</dbReference>
<dbReference type="Pfam" id="PF00616">
    <property type="entry name" value="RasGAP"/>
    <property type="match status" value="1"/>
</dbReference>
<protein>
    <submittedName>
        <fullName evidence="5">Ras gtpase-activating protein</fullName>
    </submittedName>
</protein>
<dbReference type="GO" id="GO:0005096">
    <property type="term" value="F:GTPase activator activity"/>
    <property type="evidence" value="ECO:0007669"/>
    <property type="project" value="UniProtKB-KW"/>
</dbReference>
<evidence type="ECO:0000259" key="4">
    <source>
        <dbReference type="PROSITE" id="PS50018"/>
    </source>
</evidence>
<evidence type="ECO:0000313" key="5">
    <source>
        <dbReference type="EMBL" id="KAJ5069653.1"/>
    </source>
</evidence>
<dbReference type="SUPFAM" id="SSF48350">
    <property type="entry name" value="GTPase activation domain, GAP"/>
    <property type="match status" value="1"/>
</dbReference>
<dbReference type="OrthoDB" id="28245at2759"/>
<name>A0A9Q0LDR5_ANAIG</name>
<feature type="domain" description="Ras-GAP" evidence="4">
    <location>
        <begin position="538"/>
        <end position="730"/>
    </location>
</feature>
<feature type="domain" description="PH" evidence="3">
    <location>
        <begin position="342"/>
        <end position="485"/>
    </location>
</feature>
<dbReference type="PANTHER" id="PTHR10194:SF60">
    <property type="entry name" value="RAS GTPASE-ACTIVATING PROTEIN RASKOL"/>
    <property type="match status" value="1"/>
</dbReference>
<dbReference type="SMART" id="SM00323">
    <property type="entry name" value="RasGAP"/>
    <property type="match status" value="1"/>
</dbReference>
<feature type="coiled-coil region" evidence="2">
    <location>
        <begin position="273"/>
        <end position="310"/>
    </location>
</feature>
<dbReference type="PROSITE" id="PS50003">
    <property type="entry name" value="PH_DOMAIN"/>
    <property type="match status" value="1"/>
</dbReference>
<dbReference type="InterPro" id="IPR008936">
    <property type="entry name" value="Rho_GTPase_activation_prot"/>
</dbReference>
<reference evidence="5" key="1">
    <citation type="submission" date="2022-10" db="EMBL/GenBank/DDBJ databases">
        <title>Novel sulphate-reducing endosymbionts in the free-living metamonad Anaeramoeba.</title>
        <authorList>
            <person name="Jerlstrom-Hultqvist J."/>
            <person name="Cepicka I."/>
            <person name="Gallot-Lavallee L."/>
            <person name="Salas-Leiva D."/>
            <person name="Curtis B.A."/>
            <person name="Zahonova K."/>
            <person name="Pipaliya S."/>
            <person name="Dacks J."/>
            <person name="Roger A.J."/>
        </authorList>
    </citation>
    <scope>NUCLEOTIDE SEQUENCE</scope>
    <source>
        <strain evidence="5">BMAN</strain>
    </source>
</reference>
<keyword evidence="6" id="KW-1185">Reference proteome</keyword>
<gene>
    <name evidence="5" type="ORF">M0811_02230</name>
</gene>
<dbReference type="InterPro" id="IPR001849">
    <property type="entry name" value="PH_domain"/>
</dbReference>
<dbReference type="Proteomes" id="UP001149090">
    <property type="component" value="Unassembled WGS sequence"/>
</dbReference>
<evidence type="ECO:0000256" key="1">
    <source>
        <dbReference type="ARBA" id="ARBA00022468"/>
    </source>
</evidence>
<accession>A0A9Q0LDR5</accession>